<dbReference type="HOGENOM" id="CLU_032153_0_0_1"/>
<organism evidence="2 3">
    <name type="scientific">Colletotrichum fioriniae PJ7</name>
    <dbReference type="NCBI Taxonomy" id="1445577"/>
    <lineage>
        <taxon>Eukaryota</taxon>
        <taxon>Fungi</taxon>
        <taxon>Dikarya</taxon>
        <taxon>Ascomycota</taxon>
        <taxon>Pezizomycotina</taxon>
        <taxon>Sordariomycetes</taxon>
        <taxon>Hypocreomycetidae</taxon>
        <taxon>Glomerellales</taxon>
        <taxon>Glomerellaceae</taxon>
        <taxon>Colletotrichum</taxon>
        <taxon>Colletotrichum acutatum species complex</taxon>
    </lineage>
</organism>
<feature type="region of interest" description="Disordered" evidence="1">
    <location>
        <begin position="394"/>
        <end position="414"/>
    </location>
</feature>
<gene>
    <name evidence="2" type="ORF">CFIO01_11421</name>
</gene>
<evidence type="ECO:0000256" key="1">
    <source>
        <dbReference type="SAM" id="MobiDB-lite"/>
    </source>
</evidence>
<reference evidence="2 3" key="1">
    <citation type="submission" date="2014-02" db="EMBL/GenBank/DDBJ databases">
        <title>The genome sequence of Colletotrichum fioriniae PJ7.</title>
        <authorList>
            <person name="Baroncelli R."/>
            <person name="Thon M.R."/>
        </authorList>
    </citation>
    <scope>NUCLEOTIDE SEQUENCE [LARGE SCALE GENOMIC DNA]</scope>
    <source>
        <strain evidence="2 3">PJ7</strain>
    </source>
</reference>
<comment type="caution">
    <text evidence="2">The sequence shown here is derived from an EMBL/GenBank/DDBJ whole genome shotgun (WGS) entry which is preliminary data.</text>
</comment>
<dbReference type="Proteomes" id="UP000020467">
    <property type="component" value="Unassembled WGS sequence"/>
</dbReference>
<dbReference type="EMBL" id="JARH01000469">
    <property type="protein sequence ID" value="EXF80223.1"/>
    <property type="molecule type" value="Genomic_DNA"/>
</dbReference>
<evidence type="ECO:0000313" key="2">
    <source>
        <dbReference type="EMBL" id="EXF80223.1"/>
    </source>
</evidence>
<dbReference type="OrthoDB" id="4851849at2759"/>
<proteinExistence type="predicted"/>
<dbReference type="eggNOG" id="ENOG502RXAF">
    <property type="taxonomic scope" value="Eukaryota"/>
</dbReference>
<name>A0A010S6F2_9PEZI</name>
<accession>A0A010S6F2</accession>
<dbReference type="KEGG" id="cfj:CFIO01_11421"/>
<dbReference type="AlphaFoldDB" id="A0A010S6F2"/>
<protein>
    <submittedName>
        <fullName evidence="2">Uncharacterized protein</fullName>
    </submittedName>
</protein>
<evidence type="ECO:0000313" key="3">
    <source>
        <dbReference type="Proteomes" id="UP000020467"/>
    </source>
</evidence>
<sequence>MTMTLEITGNLQKRFVQDAVLLYKLDPVRGSPTAYGLDRHPHDAVVSREEFLKRKFLDSFALLASTHKDGDRVSAATLEVGAPEGSVIRIASNAGVSASTLIHLEGVMETLHEISAMGLTDERRMSVLLKMISLDKAKIWSYFTELRRHRAGILGAKQFLPQLSSIFEVNEVERFATWMENLSEITTIATEATASELLPYILWAEKAKWELSTYIEALFSAQGTGLPSWIYSIYKLGRYGVASRALCKLPAEFRALFCPMRIETIESISRLEFSITKGEHPLRDVLRRIAGGQEEEFARRLATIWGVTDPEPRFRKACRLDLAVHAEMQLIGFYDQNPELMPSFRFMGMEATARRELRSRIGNARTFQLDSTAGVSLTGLVEYVPLSPSASLNTLDASCPPDSSPEPSDDDYSEAHVGVSLETDKETSPTGSEGMCPGETITLPSQASSGEHHTAEFVFNVGRADDPQRRELVALENILDTSQKPSWRKLVEILSNDEHFGVGFMEEDEFLTVDGNLWVRDERQFLACLQFLRNSGCRNAGVVVRTFDSVKSKSP</sequence>
<keyword evidence="3" id="KW-1185">Reference proteome</keyword>